<protein>
    <recommendedName>
        <fullName evidence="3">Spt20-like SEP domain-containing protein</fullName>
    </recommendedName>
</protein>
<comment type="caution">
    <text evidence="4">The sequence shown here is derived from an EMBL/GenBank/DDBJ whole genome shotgun (WGS) entry which is preliminary data.</text>
</comment>
<dbReference type="GO" id="GO:0003712">
    <property type="term" value="F:transcription coregulator activity"/>
    <property type="evidence" value="ECO:0007669"/>
    <property type="project" value="InterPro"/>
</dbReference>
<gene>
    <name evidence="4" type="ORF">PYX00_005968</name>
</gene>
<feature type="compositionally biased region" description="Low complexity" evidence="2">
    <location>
        <begin position="1404"/>
        <end position="1423"/>
    </location>
</feature>
<dbReference type="GO" id="GO:0006357">
    <property type="term" value="P:regulation of transcription by RNA polymerase II"/>
    <property type="evidence" value="ECO:0007669"/>
    <property type="project" value="TreeGrafter"/>
</dbReference>
<feature type="compositionally biased region" description="Polar residues" evidence="2">
    <location>
        <begin position="1424"/>
        <end position="1453"/>
    </location>
</feature>
<evidence type="ECO:0000256" key="2">
    <source>
        <dbReference type="SAM" id="MobiDB-lite"/>
    </source>
</evidence>
<dbReference type="Pfam" id="PF12090">
    <property type="entry name" value="Spt20_SEP"/>
    <property type="match status" value="1"/>
</dbReference>
<feature type="region of interest" description="Disordered" evidence="2">
    <location>
        <begin position="1672"/>
        <end position="1699"/>
    </location>
</feature>
<dbReference type="PANTHER" id="PTHR13526">
    <property type="entry name" value="TRANSCRIPTION FACTOR SPT20 HOMOLOG"/>
    <property type="match status" value="1"/>
</dbReference>
<feature type="compositionally biased region" description="Polar residues" evidence="2">
    <location>
        <begin position="1392"/>
        <end position="1403"/>
    </location>
</feature>
<dbReference type="PANTHER" id="PTHR13526:SF8">
    <property type="entry name" value="TRANSCRIPTION FACTOR SPT20 HOMOLOG"/>
    <property type="match status" value="1"/>
</dbReference>
<comment type="similarity">
    <text evidence="1">Belongs to the SPT20 family.</text>
</comment>
<evidence type="ECO:0000313" key="4">
    <source>
        <dbReference type="EMBL" id="KAL0273254.1"/>
    </source>
</evidence>
<evidence type="ECO:0000259" key="3">
    <source>
        <dbReference type="Pfam" id="PF12090"/>
    </source>
</evidence>
<feature type="region of interest" description="Disordered" evidence="2">
    <location>
        <begin position="495"/>
        <end position="523"/>
    </location>
</feature>
<dbReference type="InterPro" id="IPR046468">
    <property type="entry name" value="Spt20-like_SEP"/>
</dbReference>
<feature type="region of interest" description="Disordered" evidence="2">
    <location>
        <begin position="792"/>
        <end position="813"/>
    </location>
</feature>
<feature type="compositionally biased region" description="Low complexity" evidence="2">
    <location>
        <begin position="689"/>
        <end position="707"/>
    </location>
</feature>
<feature type="compositionally biased region" description="Polar residues" evidence="2">
    <location>
        <begin position="1676"/>
        <end position="1685"/>
    </location>
</feature>
<sequence>MHSLEAACNEAQNLINKIELHGLSGVANNCKSNQPGSSAIPGPSWSASSYHQSPIETSRKPRVYNIHQKLRDLYLEERRNTDLYSNAPLPLRKNLKRGSKLLDKLVRRDNLNTLIVNLYPGNKGYSLSLRLQGKVPAALGNQAGRSQGSEPVVETMRWPYSDEELLRCIDREEIPAHLVDLLEENHSDLFYQGCIIAEIRDYRLTFPLFTFETHHVLLKPTTQSIINDVNIISSSQDFSAEERLSLESQIVLATAPPLCLDPNPAIGIMLNNLNHKRLRFSTALLRRTARKFSQVTVNRKRKLDQFTNHNTLRLYDFISRRKAKLRATGQGKQAKKTPEGLTVAPPPVPTEELTPLQPPSVEPDVFKYAKHYEKSRETTDCSVHLIEEYILETERGQGRIYRIKLTILQRHSNLEYLGELYVDRDYKEGERTGSSCRFVLGTRVHANRYIQQFTEIFTEEGRKSVRITHVIPGQQHRVSYTPGMRERNAAHNLAKQDRSKLGQTGTVATTQGKQPTSVANSPQSSILPQNINMQPLLPNSQHISLPTNIEISSSGTINFNLNSQQIQKLHGQLNTTSTNALAPNSNPNSTIQINSVSHLTSLLTNSNVTAPPNVNVHQIQQGQSVIGIASQPVTGLGQQGRQNLVNVQNIGISGQNLSNSTIQNLLTNALSSNSLTEESITSLHNGPISNVSQSPVNNSSNSTVHHPPSQPQVPASKPSRSPISTNPAISALVTSLMNSAQQFQVQQAAQQAANNSSTVQSNSASFTPTYSSSTCQNPTILSLLNASTPLNISTTSSSSNPTNSSSATNSNSNAISTANLSQQNQKLISRKTITNLLNSRLLNQNLSAVNNNVNSPTLVVNNSNPQPLRVTLSSLNQLMGATNQNSGNANQILNIGNVSNSSSSTGFTVSTTPGSISLPTQASNSTTQSFTLTNTSQTFTITTQNAQNQTYSLSAPAMGNLTKTQNFSGNLSSQSFTLSPASSNTLSSTGYKSISPANSNKDFGNQPAQNSGSQTFTVLQPNQGSQSFTITAPVVSVGAQGFTVTNAQAAIGNQAFTITSGSVSPVSTKTFQINNPGTTNHTFTISTPIVTVANHFANSSSPSQNFGSSQKFVLNTPSSQSNTSNVFTVSSVPNQVFTVNIPSSASSHNANFSPSFTSSNQTSQSKNISNQSSVLINKNQAFTINASNQSFASLISNNQSFNNLKNADSMLGGGGGANASENGSGKVIGNNSGPAAINRNSAGRIAACQRKLSNALQQVTQNSELNKLLSERSDTILLAEANALFNDKSEGVLNDGKVIEKKPESSKLSQALSGNMDSGTNSPGNTAHGLSSTSNLGLSMPGLSALLAGTPSADNPIPGASNSSSLLERLASSAPNAAFTSPPLPSTPQSPNISSLSPNQNFQNSTYATSSTSNTFNSVNSNSPLSTMSPSVPNFTSSSPKNQVQFQSPSPNSKEILGISSPLSSPPGSGPVSLNLQGLSLQGIPGLQNVQVSIPGLAVPISLSLNVAGQPGNTQGVIMTSLPVAPTTNTNTTTTSASTMVLTNAGSSSSTGSILSLPVAPLMTQGTKSGNQRSTSISAAQGNPQSIQLVSSLQRPCRSTTNQIQGSKNIQTIASRGLINAQKGSIKTAGNSQISGSLTTTGLGNQVLTLTAQQQLQLALQKQAQIQQCYNQQNQKRPISPSSVANKHRRRSNTTDSNK</sequence>
<proteinExistence type="inferred from homology"/>
<evidence type="ECO:0000256" key="1">
    <source>
        <dbReference type="ARBA" id="ARBA00009112"/>
    </source>
</evidence>
<feature type="region of interest" description="Disordered" evidence="2">
    <location>
        <begin position="34"/>
        <end position="56"/>
    </location>
</feature>
<feature type="region of interest" description="Disordered" evidence="2">
    <location>
        <begin position="987"/>
        <end position="1014"/>
    </location>
</feature>
<feature type="compositionally biased region" description="Polar residues" evidence="2">
    <location>
        <begin position="501"/>
        <end position="523"/>
    </location>
</feature>
<organism evidence="4">
    <name type="scientific">Menopon gallinae</name>
    <name type="common">poultry shaft louse</name>
    <dbReference type="NCBI Taxonomy" id="328185"/>
    <lineage>
        <taxon>Eukaryota</taxon>
        <taxon>Metazoa</taxon>
        <taxon>Ecdysozoa</taxon>
        <taxon>Arthropoda</taxon>
        <taxon>Hexapoda</taxon>
        <taxon>Insecta</taxon>
        <taxon>Pterygota</taxon>
        <taxon>Neoptera</taxon>
        <taxon>Paraneoptera</taxon>
        <taxon>Psocodea</taxon>
        <taxon>Troctomorpha</taxon>
        <taxon>Phthiraptera</taxon>
        <taxon>Amblycera</taxon>
        <taxon>Menoponidae</taxon>
        <taxon>Menopon</taxon>
    </lineage>
</organism>
<dbReference type="InterPro" id="IPR021950">
    <property type="entry name" value="Spt20"/>
</dbReference>
<feature type="compositionally biased region" description="Polar residues" evidence="2">
    <location>
        <begin position="45"/>
        <end position="56"/>
    </location>
</feature>
<dbReference type="GO" id="GO:0000124">
    <property type="term" value="C:SAGA complex"/>
    <property type="evidence" value="ECO:0007669"/>
    <property type="project" value="InterPro"/>
</dbReference>
<name>A0AAW2HTN1_9NEOP</name>
<accession>A0AAW2HTN1</accession>
<feature type="domain" description="Spt20-like SEP" evidence="3">
    <location>
        <begin position="110"/>
        <end position="275"/>
    </location>
</feature>
<feature type="region of interest" description="Disordered" evidence="2">
    <location>
        <begin position="684"/>
        <end position="726"/>
    </location>
</feature>
<dbReference type="EMBL" id="JARGDH010000003">
    <property type="protein sequence ID" value="KAL0273254.1"/>
    <property type="molecule type" value="Genomic_DNA"/>
</dbReference>
<feature type="compositionally biased region" description="Polar residues" evidence="2">
    <location>
        <begin position="1306"/>
        <end position="1334"/>
    </location>
</feature>
<feature type="region of interest" description="Disordered" evidence="2">
    <location>
        <begin position="1296"/>
        <end position="1334"/>
    </location>
</feature>
<feature type="region of interest" description="Disordered" evidence="2">
    <location>
        <begin position="1373"/>
        <end position="1471"/>
    </location>
</feature>
<feature type="region of interest" description="Disordered" evidence="2">
    <location>
        <begin position="326"/>
        <end position="360"/>
    </location>
</feature>
<reference evidence="4" key="1">
    <citation type="journal article" date="2024" name="Gigascience">
        <title>Chromosome-level genome of the poultry shaft louse Menopon gallinae provides insight into the host-switching and adaptive evolution of parasitic lice.</title>
        <authorList>
            <person name="Xu Y."/>
            <person name="Ma L."/>
            <person name="Liu S."/>
            <person name="Liang Y."/>
            <person name="Liu Q."/>
            <person name="He Z."/>
            <person name="Tian L."/>
            <person name="Duan Y."/>
            <person name="Cai W."/>
            <person name="Li H."/>
            <person name="Song F."/>
        </authorList>
    </citation>
    <scope>NUCLEOTIDE SEQUENCE</scope>
    <source>
        <strain evidence="4">Cailab_2023a</strain>
    </source>
</reference>